<protein>
    <recommendedName>
        <fullName evidence="3">Bacteriocin-type signal sequence-containing protein</fullName>
    </recommendedName>
</protein>
<evidence type="ECO:0000313" key="1">
    <source>
        <dbReference type="EMBL" id="SIT03742.1"/>
    </source>
</evidence>
<dbReference type="NCBIfam" id="NF047798">
    <property type="entry name" value="leader_Chryseo"/>
    <property type="match status" value="1"/>
</dbReference>
<accession>A0A1N7NZJ1</accession>
<gene>
    <name evidence="1" type="ORF">SAMN05421785_105246</name>
</gene>
<dbReference type="AlphaFoldDB" id="A0A1N7NZJ1"/>
<dbReference type="RefSeq" id="WP_165796592.1">
    <property type="nucleotide sequence ID" value="NZ_CBDHHB010000002.1"/>
</dbReference>
<reference evidence="1 2" key="1">
    <citation type="submission" date="2017-01" db="EMBL/GenBank/DDBJ databases">
        <authorList>
            <person name="Mah S.A."/>
            <person name="Swanson W.J."/>
            <person name="Moy G.W."/>
            <person name="Vacquier V.D."/>
        </authorList>
    </citation>
    <scope>NUCLEOTIDE SEQUENCE [LARGE SCALE GENOMIC DNA]</scope>
    <source>
        <strain evidence="1 2">DSM 18014</strain>
    </source>
</reference>
<name>A0A1N7NZJ1_9FLAO</name>
<dbReference type="EMBL" id="FTOV01000005">
    <property type="protein sequence ID" value="SIT03742.1"/>
    <property type="molecule type" value="Genomic_DNA"/>
</dbReference>
<evidence type="ECO:0000313" key="2">
    <source>
        <dbReference type="Proteomes" id="UP000185781"/>
    </source>
</evidence>
<organism evidence="1 2">
    <name type="scientific">Chryseobacterium gambrini</name>
    <dbReference type="NCBI Taxonomy" id="373672"/>
    <lineage>
        <taxon>Bacteria</taxon>
        <taxon>Pseudomonadati</taxon>
        <taxon>Bacteroidota</taxon>
        <taxon>Flavobacteriia</taxon>
        <taxon>Flavobacteriales</taxon>
        <taxon>Weeksellaceae</taxon>
        <taxon>Chryseobacterium group</taxon>
        <taxon>Chryseobacterium</taxon>
    </lineage>
</organism>
<dbReference type="STRING" id="373672.SAMN05421785_105246"/>
<dbReference type="Proteomes" id="UP000185781">
    <property type="component" value="Unassembled WGS sequence"/>
</dbReference>
<dbReference type="InterPro" id="IPR058074">
    <property type="entry name" value="Bacteriocin-like"/>
</dbReference>
<sequence>MKNLKKLPRKELKHLVGGIAPVCCSYYPANLQRCCKTPSSMSCPPPWLEGSFPC</sequence>
<evidence type="ECO:0008006" key="3">
    <source>
        <dbReference type="Google" id="ProtNLM"/>
    </source>
</evidence>
<proteinExistence type="predicted"/>